<dbReference type="OrthoDB" id="836288at2"/>
<dbReference type="RefSeq" id="WP_147087443.1">
    <property type="nucleotide sequence ID" value="NZ_VORN01000018.1"/>
</dbReference>
<dbReference type="EMBL" id="VORO01000019">
    <property type="protein sequence ID" value="TXD87813.1"/>
    <property type="molecule type" value="Genomic_DNA"/>
</dbReference>
<gene>
    <name evidence="2" type="ORF">ESY86_15170</name>
</gene>
<evidence type="ECO:0000313" key="2">
    <source>
        <dbReference type="EMBL" id="TXD87813.1"/>
    </source>
</evidence>
<feature type="transmembrane region" description="Helical" evidence="1">
    <location>
        <begin position="46"/>
        <end position="68"/>
    </location>
</feature>
<dbReference type="AlphaFoldDB" id="A0A5C6ZE47"/>
<evidence type="ECO:0000256" key="1">
    <source>
        <dbReference type="SAM" id="Phobius"/>
    </source>
</evidence>
<keyword evidence="1" id="KW-0472">Membrane</keyword>
<dbReference type="Proteomes" id="UP000321578">
    <property type="component" value="Unassembled WGS sequence"/>
</dbReference>
<organism evidence="2 3">
    <name type="scientific">Subsaximicrobium wynnwilliamsii</name>
    <dbReference type="NCBI Taxonomy" id="291179"/>
    <lineage>
        <taxon>Bacteria</taxon>
        <taxon>Pseudomonadati</taxon>
        <taxon>Bacteroidota</taxon>
        <taxon>Flavobacteriia</taxon>
        <taxon>Flavobacteriales</taxon>
        <taxon>Flavobacteriaceae</taxon>
        <taxon>Subsaximicrobium</taxon>
    </lineage>
</organism>
<comment type="caution">
    <text evidence="2">The sequence shown here is derived from an EMBL/GenBank/DDBJ whole genome shotgun (WGS) entry which is preliminary data.</text>
</comment>
<keyword evidence="1" id="KW-0812">Transmembrane</keyword>
<evidence type="ECO:0000313" key="3">
    <source>
        <dbReference type="Proteomes" id="UP000321578"/>
    </source>
</evidence>
<sequence length="104" mass="11800">MLFVPIFFIILGIVIKYGKMHFLIAGYNTMTKAQQANYDIEGIATVFRNGMFGMALIMLLGIFCSALMEDESIKLYTFFIALAIGIPYLLIRSNSNKFKVKKDQ</sequence>
<keyword evidence="3" id="KW-1185">Reference proteome</keyword>
<reference evidence="2 3" key="1">
    <citation type="submission" date="2019-08" db="EMBL/GenBank/DDBJ databases">
        <title>Genomes of Subsaximicrobium wynnwilliamsii strains.</title>
        <authorList>
            <person name="Bowman J.P."/>
        </authorList>
    </citation>
    <scope>NUCLEOTIDE SEQUENCE [LARGE SCALE GENOMIC DNA]</scope>
    <source>
        <strain evidence="2 3">2-80-2</strain>
    </source>
</reference>
<proteinExistence type="predicted"/>
<keyword evidence="1" id="KW-1133">Transmembrane helix</keyword>
<name>A0A5C6ZE47_9FLAO</name>
<feature type="transmembrane region" description="Helical" evidence="1">
    <location>
        <begin position="74"/>
        <end position="91"/>
    </location>
</feature>
<protein>
    <submittedName>
        <fullName evidence="2">DUF3784 domain-containing protein</fullName>
    </submittedName>
</protein>
<feature type="transmembrane region" description="Helical" evidence="1">
    <location>
        <begin position="6"/>
        <end position="25"/>
    </location>
</feature>
<dbReference type="InterPro" id="IPR017259">
    <property type="entry name" value="UCP037672"/>
</dbReference>
<dbReference type="Pfam" id="PF12650">
    <property type="entry name" value="DUF3784"/>
    <property type="match status" value="1"/>
</dbReference>
<accession>A0A5C6ZE47</accession>